<dbReference type="EMBL" id="CM045760">
    <property type="protein sequence ID" value="KAI8027288.1"/>
    <property type="molecule type" value="Genomic_DNA"/>
</dbReference>
<reference evidence="1 2" key="1">
    <citation type="journal article" date="2022" name="Plant J.">
        <title>Chromosome-level genome of Camellia lanceoleosa provides a valuable resource for understanding genome evolution and self-incompatibility.</title>
        <authorList>
            <person name="Gong W."/>
            <person name="Xiao S."/>
            <person name="Wang L."/>
            <person name="Liao Z."/>
            <person name="Chang Y."/>
            <person name="Mo W."/>
            <person name="Hu G."/>
            <person name="Li W."/>
            <person name="Zhao G."/>
            <person name="Zhu H."/>
            <person name="Hu X."/>
            <person name="Ji K."/>
            <person name="Xiang X."/>
            <person name="Song Q."/>
            <person name="Yuan D."/>
            <person name="Jin S."/>
            <person name="Zhang L."/>
        </authorList>
    </citation>
    <scope>NUCLEOTIDE SEQUENCE [LARGE SCALE GENOMIC DNA]</scope>
    <source>
        <strain evidence="1">SQ_2022a</strain>
    </source>
</reference>
<dbReference type="Proteomes" id="UP001060215">
    <property type="component" value="Chromosome 3"/>
</dbReference>
<protein>
    <submittedName>
        <fullName evidence="1">Uncharacterized protein</fullName>
    </submittedName>
</protein>
<keyword evidence="2" id="KW-1185">Reference proteome</keyword>
<gene>
    <name evidence="1" type="ORF">LOK49_LG02G03851</name>
</gene>
<evidence type="ECO:0000313" key="1">
    <source>
        <dbReference type="EMBL" id="KAI8027288.1"/>
    </source>
</evidence>
<sequence>MESTLRNGESVVDIEDKSSVGGGVRDAYRGEVEKKALLILTVASKYGFKRLMRKYKLDALVTPLSKVLGAQNWRISRINVKEVTMKVGHLMGFVLED</sequence>
<proteinExistence type="predicted"/>
<name>A0ACC0INM4_9ERIC</name>
<accession>A0ACC0INM4</accession>
<comment type="caution">
    <text evidence="1">The sequence shown here is derived from an EMBL/GenBank/DDBJ whole genome shotgun (WGS) entry which is preliminary data.</text>
</comment>
<evidence type="ECO:0000313" key="2">
    <source>
        <dbReference type="Proteomes" id="UP001060215"/>
    </source>
</evidence>
<organism evidence="1 2">
    <name type="scientific">Camellia lanceoleosa</name>
    <dbReference type="NCBI Taxonomy" id="1840588"/>
    <lineage>
        <taxon>Eukaryota</taxon>
        <taxon>Viridiplantae</taxon>
        <taxon>Streptophyta</taxon>
        <taxon>Embryophyta</taxon>
        <taxon>Tracheophyta</taxon>
        <taxon>Spermatophyta</taxon>
        <taxon>Magnoliopsida</taxon>
        <taxon>eudicotyledons</taxon>
        <taxon>Gunneridae</taxon>
        <taxon>Pentapetalae</taxon>
        <taxon>asterids</taxon>
        <taxon>Ericales</taxon>
        <taxon>Theaceae</taxon>
        <taxon>Camellia</taxon>
    </lineage>
</organism>